<feature type="compositionally biased region" description="Basic and acidic residues" evidence="7">
    <location>
        <begin position="528"/>
        <end position="541"/>
    </location>
</feature>
<feature type="transmembrane region" description="Helical" evidence="8">
    <location>
        <begin position="438"/>
        <end position="462"/>
    </location>
</feature>
<dbReference type="PIRSF" id="PIRSF005690">
    <property type="entry name" value="GerBA"/>
    <property type="match status" value="1"/>
</dbReference>
<dbReference type="InterPro" id="IPR004995">
    <property type="entry name" value="Spore_Ger"/>
</dbReference>
<evidence type="ECO:0000256" key="5">
    <source>
        <dbReference type="ARBA" id="ARBA00023136"/>
    </source>
</evidence>
<keyword evidence="4 8" id="KW-1133">Transmembrane helix</keyword>
<evidence type="ECO:0000313" key="10">
    <source>
        <dbReference type="Proteomes" id="UP001597214"/>
    </source>
</evidence>
<keyword evidence="5 6" id="KW-0472">Membrane</keyword>
<evidence type="ECO:0000313" key="9">
    <source>
        <dbReference type="EMBL" id="MFD1736482.1"/>
    </source>
</evidence>
<accession>A0ABW4LPN9</accession>
<feature type="transmembrane region" description="Helical" evidence="8">
    <location>
        <begin position="318"/>
        <end position="337"/>
    </location>
</feature>
<reference evidence="10" key="1">
    <citation type="journal article" date="2019" name="Int. J. Syst. Evol. Microbiol.">
        <title>The Global Catalogue of Microorganisms (GCM) 10K type strain sequencing project: providing services to taxonomists for standard genome sequencing and annotation.</title>
        <authorList>
            <consortium name="The Broad Institute Genomics Platform"/>
            <consortium name="The Broad Institute Genome Sequencing Center for Infectious Disease"/>
            <person name="Wu L."/>
            <person name="Ma J."/>
        </authorList>
    </citation>
    <scope>NUCLEOTIDE SEQUENCE [LARGE SCALE GENOMIC DNA]</scope>
    <source>
        <strain evidence="10">CCUG 49339</strain>
    </source>
</reference>
<dbReference type="PANTHER" id="PTHR22550">
    <property type="entry name" value="SPORE GERMINATION PROTEIN"/>
    <property type="match status" value="1"/>
</dbReference>
<dbReference type="Proteomes" id="UP001597214">
    <property type="component" value="Unassembled WGS sequence"/>
</dbReference>
<feature type="region of interest" description="Disordered" evidence="7">
    <location>
        <begin position="504"/>
        <end position="541"/>
    </location>
</feature>
<dbReference type="InterPro" id="IPR050768">
    <property type="entry name" value="UPF0353/GerABKA_families"/>
</dbReference>
<feature type="transmembrane region" description="Helical" evidence="8">
    <location>
        <begin position="382"/>
        <end position="401"/>
    </location>
</feature>
<evidence type="ECO:0000256" key="4">
    <source>
        <dbReference type="ARBA" id="ARBA00022989"/>
    </source>
</evidence>
<protein>
    <submittedName>
        <fullName evidence="9">Spore germination protein</fullName>
    </submittedName>
</protein>
<gene>
    <name evidence="9" type="ORF">ACFSCX_07880</name>
</gene>
<evidence type="ECO:0000256" key="1">
    <source>
        <dbReference type="ARBA" id="ARBA00004141"/>
    </source>
</evidence>
<evidence type="ECO:0000256" key="6">
    <source>
        <dbReference type="PIRNR" id="PIRNR005690"/>
    </source>
</evidence>
<sequence>MNKSNSPSSSDMETEQSTYKVNINIDKDLKLALTTIKSTLGNCKDIIVREFVLGEQGKQSLAVIYVDGLVNQTLIQDFILKTLMIDIRATSIDDSSILNFKQKEIIEKFSLAVSELNEVKTYGDIYNSILSGDTVILLNGWDCGFSVGSKGWDKRAVEEPSSQTTVRGPKEGFTETLRTNTALIRRRIKDPNLRIDHMQVGQRTKTDIAIAYIHGLATDSIVKELKDRINRIEVDSILESGYIEEFIQDETYSPFPTIYNSERPDAICGGILEGRIGIIVDGTPFVLLAPAIFVQFFQSPEDYYQRSDISILLRLLRVMSFLLALLVPSAYIAVTTFHQEMLPTTLLISLAAQREGVPFPAFVEALLMEITFEIIREAGIRMPRAVGSAISIVGALVLGQAAVEAGIVSATMVIVVSLTAISSFVLPEFNLSISIRILRFMFMILAASFGLFGIILGLIVMITHLVNLRSFGVPYLTPMAPYIREDQKDAIIRLPHWALGTRPRLISQQDSKRNQTPAPEPEPNASESKSEKTTDKTKETE</sequence>
<organism evidence="9 10">
    <name type="scientific">Bacillus salitolerans</name>
    <dbReference type="NCBI Taxonomy" id="1437434"/>
    <lineage>
        <taxon>Bacteria</taxon>
        <taxon>Bacillati</taxon>
        <taxon>Bacillota</taxon>
        <taxon>Bacilli</taxon>
        <taxon>Bacillales</taxon>
        <taxon>Bacillaceae</taxon>
        <taxon>Bacillus</taxon>
    </lineage>
</organism>
<comment type="caution">
    <text evidence="9">The sequence shown here is derived from an EMBL/GenBank/DDBJ whole genome shotgun (WGS) entry which is preliminary data.</text>
</comment>
<feature type="transmembrane region" description="Helical" evidence="8">
    <location>
        <begin position="407"/>
        <end position="426"/>
    </location>
</feature>
<name>A0ABW4LPN9_9BACI</name>
<dbReference type="Pfam" id="PF03323">
    <property type="entry name" value="GerA"/>
    <property type="match status" value="1"/>
</dbReference>
<comment type="similarity">
    <text evidence="2 6">Belongs to the GerABKA family.</text>
</comment>
<dbReference type="RefSeq" id="WP_377927674.1">
    <property type="nucleotide sequence ID" value="NZ_JBHUEM010000008.1"/>
</dbReference>
<evidence type="ECO:0000256" key="7">
    <source>
        <dbReference type="SAM" id="MobiDB-lite"/>
    </source>
</evidence>
<comment type="subcellular location">
    <subcellularLocation>
        <location evidence="6">Cell membrane</location>
    </subcellularLocation>
    <subcellularLocation>
        <location evidence="1">Membrane</location>
        <topology evidence="1">Multi-pass membrane protein</topology>
    </subcellularLocation>
</comment>
<evidence type="ECO:0000256" key="2">
    <source>
        <dbReference type="ARBA" id="ARBA00005278"/>
    </source>
</evidence>
<proteinExistence type="inferred from homology"/>
<keyword evidence="3 8" id="KW-0812">Transmembrane</keyword>
<evidence type="ECO:0000256" key="8">
    <source>
        <dbReference type="SAM" id="Phobius"/>
    </source>
</evidence>
<keyword evidence="10" id="KW-1185">Reference proteome</keyword>
<dbReference type="PANTHER" id="PTHR22550:SF5">
    <property type="entry name" value="LEUCINE ZIPPER PROTEIN 4"/>
    <property type="match status" value="1"/>
</dbReference>
<dbReference type="EMBL" id="JBHUEM010000008">
    <property type="protein sequence ID" value="MFD1736482.1"/>
    <property type="molecule type" value="Genomic_DNA"/>
</dbReference>
<evidence type="ECO:0000256" key="3">
    <source>
        <dbReference type="ARBA" id="ARBA00022692"/>
    </source>
</evidence>
<feature type="transmembrane region" description="Helical" evidence="8">
    <location>
        <begin position="276"/>
        <end position="297"/>
    </location>
</feature>